<accession>A0ABD1ZNN9</accession>
<feature type="transmembrane region" description="Helical" evidence="1">
    <location>
        <begin position="12"/>
        <end position="32"/>
    </location>
</feature>
<evidence type="ECO:0000313" key="3">
    <source>
        <dbReference type="Proteomes" id="UP001605036"/>
    </source>
</evidence>
<dbReference type="AlphaFoldDB" id="A0ABD1ZNN9"/>
<sequence length="89" mass="10365">MRWSGWQKYMESLAIMLGSIISISAELFIYTAKHQPFADDWSIPDNHLNNVKHSTMSLLFFIFGTSPYIPHGFFHLTNKATSRMDRGRR</sequence>
<gene>
    <name evidence="2" type="ORF">R1flu_020624</name>
</gene>
<name>A0ABD1ZNN9_9MARC</name>
<keyword evidence="1" id="KW-0472">Membrane</keyword>
<dbReference type="EMBL" id="JBHFFA010000001">
    <property type="protein sequence ID" value="KAL2652496.1"/>
    <property type="molecule type" value="Genomic_DNA"/>
</dbReference>
<organism evidence="2 3">
    <name type="scientific">Riccia fluitans</name>
    <dbReference type="NCBI Taxonomy" id="41844"/>
    <lineage>
        <taxon>Eukaryota</taxon>
        <taxon>Viridiplantae</taxon>
        <taxon>Streptophyta</taxon>
        <taxon>Embryophyta</taxon>
        <taxon>Marchantiophyta</taxon>
        <taxon>Marchantiopsida</taxon>
        <taxon>Marchantiidae</taxon>
        <taxon>Marchantiales</taxon>
        <taxon>Ricciaceae</taxon>
        <taxon>Riccia</taxon>
    </lineage>
</organism>
<comment type="caution">
    <text evidence="2">The sequence shown here is derived from an EMBL/GenBank/DDBJ whole genome shotgun (WGS) entry which is preliminary data.</text>
</comment>
<keyword evidence="3" id="KW-1185">Reference proteome</keyword>
<keyword evidence="1" id="KW-1133">Transmembrane helix</keyword>
<feature type="transmembrane region" description="Helical" evidence="1">
    <location>
        <begin position="56"/>
        <end position="76"/>
    </location>
</feature>
<keyword evidence="1" id="KW-0812">Transmembrane</keyword>
<proteinExistence type="predicted"/>
<evidence type="ECO:0000256" key="1">
    <source>
        <dbReference type="SAM" id="Phobius"/>
    </source>
</evidence>
<evidence type="ECO:0000313" key="2">
    <source>
        <dbReference type="EMBL" id="KAL2652496.1"/>
    </source>
</evidence>
<dbReference type="Proteomes" id="UP001605036">
    <property type="component" value="Unassembled WGS sequence"/>
</dbReference>
<reference evidence="2 3" key="1">
    <citation type="submission" date="2024-09" db="EMBL/GenBank/DDBJ databases">
        <title>Chromosome-scale assembly of Riccia fluitans.</title>
        <authorList>
            <person name="Paukszto L."/>
            <person name="Sawicki J."/>
            <person name="Karawczyk K."/>
            <person name="Piernik-Szablinska J."/>
            <person name="Szczecinska M."/>
            <person name="Mazdziarz M."/>
        </authorList>
    </citation>
    <scope>NUCLEOTIDE SEQUENCE [LARGE SCALE GENOMIC DNA]</scope>
    <source>
        <strain evidence="2">Rf_01</strain>
        <tissue evidence="2">Aerial parts of the thallus</tissue>
    </source>
</reference>
<protein>
    <submittedName>
        <fullName evidence="2">Uncharacterized protein</fullName>
    </submittedName>
</protein>